<keyword evidence="10" id="KW-1185">Reference proteome</keyword>
<accession>A0A9W6SFC4</accession>
<sequence length="258" mass="27811">MRAKVSHLLTGLLLPVTLLALWWVVSSRSSTPYYPPLPEILRGFRAVWTREQLTSELVPSLVSLIVGFVVAVAVGVSGGVALGLSDRLRRDVRPLTEFLRAMPVVALIPIALVLFGPGMRMEIALIAFAACWPILVSTADGVRAADEVMLNTARVFGVSSRRQLMYVVLPGAMPQVMAGARIAVAAAVGTMVVANMVASSAGLGYLVISAQQSFNVIETWAGLLMIGIVGSCMTSAVVLIERFVLRWHRQWRAQDVDT</sequence>
<dbReference type="Pfam" id="PF00528">
    <property type="entry name" value="BPD_transp_1"/>
    <property type="match status" value="1"/>
</dbReference>
<dbReference type="GO" id="GO:0005886">
    <property type="term" value="C:plasma membrane"/>
    <property type="evidence" value="ECO:0007669"/>
    <property type="project" value="UniProtKB-SubCell"/>
</dbReference>
<dbReference type="Gene3D" id="1.10.3720.10">
    <property type="entry name" value="MetI-like"/>
    <property type="match status" value="1"/>
</dbReference>
<evidence type="ECO:0000313" key="10">
    <source>
        <dbReference type="Proteomes" id="UP001165074"/>
    </source>
</evidence>
<dbReference type="PROSITE" id="PS50928">
    <property type="entry name" value="ABC_TM1"/>
    <property type="match status" value="1"/>
</dbReference>
<reference evidence="9" key="1">
    <citation type="submission" date="2023-03" db="EMBL/GenBank/DDBJ databases">
        <title>Actinoallomurus iriomotensis NBRC 103684.</title>
        <authorList>
            <person name="Ichikawa N."/>
            <person name="Sato H."/>
            <person name="Tonouchi N."/>
        </authorList>
    </citation>
    <scope>NUCLEOTIDE SEQUENCE</scope>
    <source>
        <strain evidence="9">NBRC 103684</strain>
    </source>
</reference>
<feature type="transmembrane region" description="Helical" evidence="7">
    <location>
        <begin position="61"/>
        <end position="85"/>
    </location>
</feature>
<dbReference type="InterPro" id="IPR035906">
    <property type="entry name" value="MetI-like_sf"/>
</dbReference>
<protein>
    <submittedName>
        <fullName evidence="9">ABC transporter permease</fullName>
    </submittedName>
</protein>
<evidence type="ECO:0000256" key="4">
    <source>
        <dbReference type="ARBA" id="ARBA00022692"/>
    </source>
</evidence>
<keyword evidence="6 7" id="KW-0472">Membrane</keyword>
<dbReference type="InterPro" id="IPR000515">
    <property type="entry name" value="MetI-like"/>
</dbReference>
<keyword evidence="5 7" id="KW-1133">Transmembrane helix</keyword>
<keyword evidence="4 7" id="KW-0812">Transmembrane</keyword>
<evidence type="ECO:0000256" key="5">
    <source>
        <dbReference type="ARBA" id="ARBA00022989"/>
    </source>
</evidence>
<feature type="transmembrane region" description="Helical" evidence="7">
    <location>
        <begin position="220"/>
        <end position="240"/>
    </location>
</feature>
<dbReference type="EMBL" id="BSTK01000030">
    <property type="protein sequence ID" value="GLY92549.1"/>
    <property type="molecule type" value="Genomic_DNA"/>
</dbReference>
<dbReference type="PANTHER" id="PTHR30151:SF38">
    <property type="entry name" value="ALIPHATIC SULFONATES TRANSPORT PERMEASE PROTEIN SSUC-RELATED"/>
    <property type="match status" value="1"/>
</dbReference>
<dbReference type="GO" id="GO:0055085">
    <property type="term" value="P:transmembrane transport"/>
    <property type="evidence" value="ECO:0007669"/>
    <property type="project" value="InterPro"/>
</dbReference>
<comment type="caution">
    <text evidence="9">The sequence shown here is derived from an EMBL/GenBank/DDBJ whole genome shotgun (WGS) entry which is preliminary data.</text>
</comment>
<evidence type="ECO:0000313" key="9">
    <source>
        <dbReference type="EMBL" id="GLY92549.1"/>
    </source>
</evidence>
<gene>
    <name evidence="9" type="primary">ssuC</name>
    <name evidence="9" type="ORF">Airi02_104770</name>
</gene>
<evidence type="ECO:0000256" key="1">
    <source>
        <dbReference type="ARBA" id="ARBA00004651"/>
    </source>
</evidence>
<evidence type="ECO:0000259" key="8">
    <source>
        <dbReference type="PROSITE" id="PS50928"/>
    </source>
</evidence>
<evidence type="ECO:0000256" key="6">
    <source>
        <dbReference type="ARBA" id="ARBA00023136"/>
    </source>
</evidence>
<feature type="transmembrane region" description="Helical" evidence="7">
    <location>
        <begin position="182"/>
        <end position="208"/>
    </location>
</feature>
<feature type="domain" description="ABC transmembrane type-1" evidence="8">
    <location>
        <begin position="57"/>
        <end position="241"/>
    </location>
</feature>
<dbReference type="Proteomes" id="UP001165074">
    <property type="component" value="Unassembled WGS sequence"/>
</dbReference>
<dbReference type="RefSeq" id="WP_285584833.1">
    <property type="nucleotide sequence ID" value="NZ_BSTK01000030.1"/>
</dbReference>
<evidence type="ECO:0000256" key="2">
    <source>
        <dbReference type="ARBA" id="ARBA00022448"/>
    </source>
</evidence>
<comment type="similarity">
    <text evidence="7">Belongs to the binding-protein-dependent transport system permease family.</text>
</comment>
<dbReference type="AlphaFoldDB" id="A0A9W6SFC4"/>
<dbReference type="PANTHER" id="PTHR30151">
    <property type="entry name" value="ALKANE SULFONATE ABC TRANSPORTER-RELATED, MEMBRANE SUBUNIT"/>
    <property type="match status" value="1"/>
</dbReference>
<keyword evidence="3" id="KW-1003">Cell membrane</keyword>
<feature type="transmembrane region" description="Helical" evidence="7">
    <location>
        <begin position="97"/>
        <end position="117"/>
    </location>
</feature>
<evidence type="ECO:0000256" key="3">
    <source>
        <dbReference type="ARBA" id="ARBA00022475"/>
    </source>
</evidence>
<organism evidence="9 10">
    <name type="scientific">Actinoallomurus iriomotensis</name>
    <dbReference type="NCBI Taxonomy" id="478107"/>
    <lineage>
        <taxon>Bacteria</taxon>
        <taxon>Bacillati</taxon>
        <taxon>Actinomycetota</taxon>
        <taxon>Actinomycetes</taxon>
        <taxon>Streptosporangiales</taxon>
        <taxon>Thermomonosporaceae</taxon>
        <taxon>Actinoallomurus</taxon>
    </lineage>
</organism>
<evidence type="ECO:0000256" key="7">
    <source>
        <dbReference type="RuleBase" id="RU363032"/>
    </source>
</evidence>
<dbReference type="SUPFAM" id="SSF161098">
    <property type="entry name" value="MetI-like"/>
    <property type="match status" value="1"/>
</dbReference>
<keyword evidence="2 7" id="KW-0813">Transport</keyword>
<dbReference type="CDD" id="cd06261">
    <property type="entry name" value="TM_PBP2"/>
    <property type="match status" value="1"/>
</dbReference>
<proteinExistence type="inferred from homology"/>
<comment type="subcellular location">
    <subcellularLocation>
        <location evidence="1 7">Cell membrane</location>
        <topology evidence="1 7">Multi-pass membrane protein</topology>
    </subcellularLocation>
</comment>
<name>A0A9W6SFC4_9ACTN</name>
<feature type="transmembrane region" description="Helical" evidence="7">
    <location>
        <begin position="123"/>
        <end position="142"/>
    </location>
</feature>